<evidence type="ECO:0000256" key="7">
    <source>
        <dbReference type="SAM" id="Phobius"/>
    </source>
</evidence>
<name>A0A5D8QBU8_9THEO</name>
<protein>
    <submittedName>
        <fullName evidence="9">DUF421 domain-containing protein</fullName>
    </submittedName>
</protein>
<keyword evidence="10" id="KW-1185">Reference proteome</keyword>
<evidence type="ECO:0000256" key="4">
    <source>
        <dbReference type="ARBA" id="ARBA00022692"/>
    </source>
</evidence>
<dbReference type="PANTHER" id="PTHR34582">
    <property type="entry name" value="UPF0702 TRANSMEMBRANE PROTEIN YCAP"/>
    <property type="match status" value="1"/>
</dbReference>
<keyword evidence="6 7" id="KW-0472">Membrane</keyword>
<dbReference type="EMBL" id="VTPS01000019">
    <property type="protein sequence ID" value="TZE81003.1"/>
    <property type="molecule type" value="Genomic_DNA"/>
</dbReference>
<evidence type="ECO:0000259" key="8">
    <source>
        <dbReference type="Pfam" id="PF04239"/>
    </source>
</evidence>
<comment type="caution">
    <text evidence="9">The sequence shown here is derived from an EMBL/GenBank/DDBJ whole genome shotgun (WGS) entry which is preliminary data.</text>
</comment>
<proteinExistence type="inferred from homology"/>
<keyword evidence="4 7" id="KW-0812">Transmembrane</keyword>
<dbReference type="Pfam" id="PF04239">
    <property type="entry name" value="DUF421"/>
    <property type="match status" value="1"/>
</dbReference>
<evidence type="ECO:0000256" key="2">
    <source>
        <dbReference type="ARBA" id="ARBA00006448"/>
    </source>
</evidence>
<dbReference type="AlphaFoldDB" id="A0A5D8QBU8"/>
<dbReference type="InterPro" id="IPR007353">
    <property type="entry name" value="DUF421"/>
</dbReference>
<evidence type="ECO:0000313" key="10">
    <source>
        <dbReference type="Proteomes" id="UP000322976"/>
    </source>
</evidence>
<evidence type="ECO:0000256" key="3">
    <source>
        <dbReference type="ARBA" id="ARBA00022475"/>
    </source>
</evidence>
<comment type="subcellular location">
    <subcellularLocation>
        <location evidence="1">Cell membrane</location>
        <topology evidence="1">Multi-pass membrane protein</topology>
    </subcellularLocation>
</comment>
<dbReference type="PANTHER" id="PTHR34582:SF6">
    <property type="entry name" value="UPF0702 TRANSMEMBRANE PROTEIN YCAP"/>
    <property type="match status" value="1"/>
</dbReference>
<keyword evidence="5 7" id="KW-1133">Transmembrane helix</keyword>
<dbReference type="RefSeq" id="WP_149545983.1">
    <property type="nucleotide sequence ID" value="NZ_VTPS01000019.1"/>
</dbReference>
<sequence>MLVIFTRALILYFLVVIVMRIMGKQQIGELQPYELVVAVMIADLGAVPMQNTGIPLLAGIIPILTLLISQLALSYISMKSIRGRELICGTPTILIEKGRLLEAQMRKERYNINDLLEALRNQGYYNIADVEYAILETNGTLSVIPKVEKRPVTPQDLNLNPPYEGLPLPVVIDGTVDFKTLKAANKDFAWLKGQLKAFGISDVSEVLLASIDSSGNLFVQAKEVIK</sequence>
<accession>A0A5D8QBU8</accession>
<dbReference type="InterPro" id="IPR023090">
    <property type="entry name" value="UPF0702_alpha/beta_dom_sf"/>
</dbReference>
<keyword evidence="3" id="KW-1003">Cell membrane</keyword>
<evidence type="ECO:0000313" key="9">
    <source>
        <dbReference type="EMBL" id="TZE81003.1"/>
    </source>
</evidence>
<dbReference type="Gene3D" id="3.30.240.20">
    <property type="entry name" value="bsu07140 like domains"/>
    <property type="match status" value="2"/>
</dbReference>
<dbReference type="GO" id="GO:0005886">
    <property type="term" value="C:plasma membrane"/>
    <property type="evidence" value="ECO:0007669"/>
    <property type="project" value="UniProtKB-SubCell"/>
</dbReference>
<reference evidence="9 10" key="1">
    <citation type="submission" date="2019-08" db="EMBL/GenBank/DDBJ databases">
        <title>Calorimonas adulescens gen. nov., sp. nov., an anaerobic thermophilic bacterium from Sakhalin hot spring.</title>
        <authorList>
            <person name="Khomyakova M.A."/>
            <person name="Merkel A.Y."/>
            <person name="Novikov A."/>
            <person name="Bonch-Osmolovskaya E.A."/>
            <person name="Slobodkin A.I."/>
        </authorList>
    </citation>
    <scope>NUCLEOTIDE SEQUENCE [LARGE SCALE GENOMIC DNA]</scope>
    <source>
        <strain evidence="9 10">A05MB</strain>
    </source>
</reference>
<evidence type="ECO:0000256" key="6">
    <source>
        <dbReference type="ARBA" id="ARBA00023136"/>
    </source>
</evidence>
<evidence type="ECO:0000256" key="1">
    <source>
        <dbReference type="ARBA" id="ARBA00004651"/>
    </source>
</evidence>
<organism evidence="9 10">
    <name type="scientific">Calorimonas adulescens</name>
    <dbReference type="NCBI Taxonomy" id="2606906"/>
    <lineage>
        <taxon>Bacteria</taxon>
        <taxon>Bacillati</taxon>
        <taxon>Bacillota</taxon>
        <taxon>Clostridia</taxon>
        <taxon>Thermoanaerobacterales</taxon>
        <taxon>Thermoanaerobacteraceae</taxon>
        <taxon>Calorimonas</taxon>
    </lineage>
</organism>
<gene>
    <name evidence="9" type="ORF">FWJ32_10885</name>
</gene>
<dbReference type="Proteomes" id="UP000322976">
    <property type="component" value="Unassembled WGS sequence"/>
</dbReference>
<feature type="transmembrane region" description="Helical" evidence="7">
    <location>
        <begin position="54"/>
        <end position="76"/>
    </location>
</feature>
<evidence type="ECO:0000256" key="5">
    <source>
        <dbReference type="ARBA" id="ARBA00022989"/>
    </source>
</evidence>
<feature type="domain" description="YetF C-terminal" evidence="8">
    <location>
        <begin position="79"/>
        <end position="211"/>
    </location>
</feature>
<feature type="transmembrane region" description="Helical" evidence="7">
    <location>
        <begin position="6"/>
        <end position="23"/>
    </location>
</feature>
<comment type="similarity">
    <text evidence="2">Belongs to the UPF0702 family.</text>
</comment>